<evidence type="ECO:0008006" key="5">
    <source>
        <dbReference type="Google" id="ProtNLM"/>
    </source>
</evidence>
<keyword evidence="4" id="KW-1185">Reference proteome</keyword>
<dbReference type="EMBL" id="FQXS01000054">
    <property type="protein sequence ID" value="SHI14829.1"/>
    <property type="molecule type" value="Genomic_DNA"/>
</dbReference>
<evidence type="ECO:0000256" key="1">
    <source>
        <dbReference type="SAM" id="Coils"/>
    </source>
</evidence>
<dbReference type="RefSeq" id="WP_073379443.1">
    <property type="nucleotide sequence ID" value="NZ_FQXS01000054.1"/>
</dbReference>
<keyword evidence="2" id="KW-0732">Signal</keyword>
<dbReference type="InterPro" id="IPR023614">
    <property type="entry name" value="Porin_dom_sf"/>
</dbReference>
<name>A0A1M5YSB7_9BACT</name>
<feature type="coiled-coil region" evidence="1">
    <location>
        <begin position="25"/>
        <end position="66"/>
    </location>
</feature>
<dbReference type="Gene3D" id="2.40.160.10">
    <property type="entry name" value="Porin"/>
    <property type="match status" value="1"/>
</dbReference>
<gene>
    <name evidence="3" type="ORF">SAMN02745124_04386</name>
</gene>
<dbReference type="STRING" id="1121409.SAMN02745124_04386"/>
<dbReference type="NCBIfam" id="NF033652">
    <property type="entry name" value="LbtU_sider_porin"/>
    <property type="match status" value="1"/>
</dbReference>
<organism evidence="3 4">
    <name type="scientific">Desulfofustis glycolicus DSM 9705</name>
    <dbReference type="NCBI Taxonomy" id="1121409"/>
    <lineage>
        <taxon>Bacteria</taxon>
        <taxon>Pseudomonadati</taxon>
        <taxon>Thermodesulfobacteriota</taxon>
        <taxon>Desulfobulbia</taxon>
        <taxon>Desulfobulbales</taxon>
        <taxon>Desulfocapsaceae</taxon>
        <taxon>Desulfofustis</taxon>
    </lineage>
</organism>
<evidence type="ECO:0000313" key="3">
    <source>
        <dbReference type="EMBL" id="SHI14829.1"/>
    </source>
</evidence>
<evidence type="ECO:0000256" key="2">
    <source>
        <dbReference type="SAM" id="SignalP"/>
    </source>
</evidence>
<dbReference type="SUPFAM" id="SSF56935">
    <property type="entry name" value="Porins"/>
    <property type="match status" value="1"/>
</dbReference>
<keyword evidence="1" id="KW-0175">Coiled coil</keyword>
<dbReference type="Proteomes" id="UP000184139">
    <property type="component" value="Unassembled WGS sequence"/>
</dbReference>
<evidence type="ECO:0000313" key="4">
    <source>
        <dbReference type="Proteomes" id="UP000184139"/>
    </source>
</evidence>
<feature type="signal peptide" evidence="2">
    <location>
        <begin position="1"/>
        <end position="27"/>
    </location>
</feature>
<feature type="chain" id="PRO_5012838822" description="LbtU family siderophore porin" evidence="2">
    <location>
        <begin position="28"/>
        <end position="400"/>
    </location>
</feature>
<protein>
    <recommendedName>
        <fullName evidence="5">LbtU family siderophore porin</fullName>
    </recommendedName>
</protein>
<dbReference type="OrthoDB" id="5417572at2"/>
<sequence length="400" mass="41979">MHYGTKKMTFLAAAAGFLLAGGPPVAAADEDLTELRRQMEQLVYQNQQLTKRMVEIEAELRGARAVARAEQESVAAGGAEGEDAAGQIGEYVTLSGTIEVEAATGEDFSGESFTDASLATAEIGLDVQMSEWASGHMLITYEDDALTIDEAFVILGDGEEMPASLSAGLFYVPFGSFETAMLQDPLTLEIGEIRAAGVGLDLGLAGLGAAVYAYKGMNEMDVADTVGVGARLSYELEFDPVGIAAGMSWVSNIGDSGGITGYLDEMGAEGIEDQVGGFGADIMITFGPVTMIGEYVQALDSFAELEFAGGAAEPKAWSLEAVYSTAFGEKDTTFAIGVQGTDEATALGLPEQRAIAAASMMILPATTLTLEYYHDEDYGVDDGGTGESADVLTTQLRYEF</sequence>
<dbReference type="AlphaFoldDB" id="A0A1M5YSB7"/>
<accession>A0A1M5YSB7</accession>
<reference evidence="3 4" key="1">
    <citation type="submission" date="2016-11" db="EMBL/GenBank/DDBJ databases">
        <authorList>
            <person name="Jaros S."/>
            <person name="Januszkiewicz K."/>
            <person name="Wedrychowicz H."/>
        </authorList>
    </citation>
    <scope>NUCLEOTIDE SEQUENCE [LARGE SCALE GENOMIC DNA]</scope>
    <source>
        <strain evidence="3 4">DSM 9705</strain>
    </source>
</reference>
<proteinExistence type="predicted"/>